<accession>A0ABM1FA14</accession>
<name>A0ABM1FA14_PRICU</name>
<keyword evidence="5" id="KW-1185">Reference proteome</keyword>
<keyword evidence="3" id="KW-0472">Membrane</keyword>
<dbReference type="RefSeq" id="XP_014681285.1">
    <property type="nucleotide sequence ID" value="XM_014825799.1"/>
</dbReference>
<evidence type="ECO:0000313" key="6">
    <source>
        <dbReference type="RefSeq" id="XP_014681285.1"/>
    </source>
</evidence>
<proteinExistence type="inferred from homology"/>
<sequence length="735" mass="81908">MPSQFVDAAFNKDLHLPVSDSLLSVRLKCEAEGESNVSVKWENEVRCMRLTPTKSAEHNYAKAGVRGGKATRRRTLSLFSFSSSLSLSSGCLHPATRMPKFPVIMYIHGESYEWNAGNPYDGSVLARVGNVIVITINFRLGILGFLNTGGTDPRHTSSITGNYGLLDQIAALHWIKENIQSFGGDPDNVTIFGHGHGAVCVNLLLLSPVAQGLFRRGIMMSGSALSSWALVEDAATHARYIAEKLGCAKRGSPTIDEQCLRDAPVADVVELVVVPPTFLTAIGPTIDGITVQNWPRDVMRRESVRFGKYDLLFGVTKQEGFDYFNENDTRMGIDERKRRRLLRTFVANLFVYHQDLLYHSIVNEYTDWERAGQFEHPQTVRESVAEVLGDALYTAPLVDTADAHSLVHLDSYFYVFSYQAKRGDYGMDEAGSVRGDDLPYVFGAPLVDGLGPFPGNYSKQEQHLSELMIAYWANFAGTGNPNTPRSYRDTATENAAVEEKQALLEWPQYERVHQRYVNIGMTPRVRNYYKAHKVAFWNKLVPELNQTRGVVNASHHLIAEYYQKSMFEGVVRDINFDIYEPTVAPPTSTQPTRQPVAMTTGSSSSAKKDVAEGPTTTQAKNKTNVAQIQKISRDSESSYSSSLSIVVAVGCSFLILNVLILAGVYYHRDKKRAEEKTDKMKYTLNRGRDDDATCQPHSQYKSTNSSMPHKGLLYPVPPAPPPPHNQRLYSHEATV</sequence>
<evidence type="ECO:0000313" key="5">
    <source>
        <dbReference type="Proteomes" id="UP000695022"/>
    </source>
</evidence>
<dbReference type="Gene3D" id="3.40.50.1820">
    <property type="entry name" value="alpha/beta hydrolase"/>
    <property type="match status" value="1"/>
</dbReference>
<feature type="region of interest" description="Disordered" evidence="2">
    <location>
        <begin position="686"/>
        <end position="735"/>
    </location>
</feature>
<dbReference type="Proteomes" id="UP000695022">
    <property type="component" value="Unplaced"/>
</dbReference>
<keyword evidence="3" id="KW-1133">Transmembrane helix</keyword>
<feature type="region of interest" description="Disordered" evidence="2">
    <location>
        <begin position="582"/>
        <end position="623"/>
    </location>
</feature>
<gene>
    <name evidence="6" type="primary">LOC106821121</name>
</gene>
<dbReference type="InterPro" id="IPR029058">
    <property type="entry name" value="AB_hydrolase_fold"/>
</dbReference>
<feature type="compositionally biased region" description="Polar residues" evidence="2">
    <location>
        <begin position="614"/>
        <end position="623"/>
    </location>
</feature>
<dbReference type="PANTHER" id="PTHR43903">
    <property type="entry name" value="NEUROLIGIN"/>
    <property type="match status" value="1"/>
</dbReference>
<dbReference type="GeneID" id="106821121"/>
<reference evidence="6" key="1">
    <citation type="submission" date="2025-08" db="UniProtKB">
        <authorList>
            <consortium name="RefSeq"/>
        </authorList>
    </citation>
    <scope>IDENTIFICATION</scope>
</reference>
<evidence type="ECO:0000256" key="1">
    <source>
        <dbReference type="ARBA" id="ARBA00005964"/>
    </source>
</evidence>
<dbReference type="Pfam" id="PF00135">
    <property type="entry name" value="COesterase"/>
    <property type="match status" value="1"/>
</dbReference>
<feature type="compositionally biased region" description="Polar residues" evidence="2">
    <location>
        <begin position="585"/>
        <end position="605"/>
    </location>
</feature>
<dbReference type="InterPro" id="IPR002018">
    <property type="entry name" value="CarbesteraseB"/>
</dbReference>
<evidence type="ECO:0000256" key="2">
    <source>
        <dbReference type="SAM" id="MobiDB-lite"/>
    </source>
</evidence>
<evidence type="ECO:0000259" key="4">
    <source>
        <dbReference type="Pfam" id="PF00135"/>
    </source>
</evidence>
<organism evidence="5 6">
    <name type="scientific">Priapulus caudatus</name>
    <name type="common">Priapulid worm</name>
    <dbReference type="NCBI Taxonomy" id="37621"/>
    <lineage>
        <taxon>Eukaryota</taxon>
        <taxon>Metazoa</taxon>
        <taxon>Ecdysozoa</taxon>
        <taxon>Scalidophora</taxon>
        <taxon>Priapulida</taxon>
        <taxon>Priapulimorpha</taxon>
        <taxon>Priapulimorphida</taxon>
        <taxon>Priapulidae</taxon>
        <taxon>Priapulus</taxon>
    </lineage>
</organism>
<protein>
    <submittedName>
        <fullName evidence="6">Neuroligin-4, X-linked-like</fullName>
    </submittedName>
</protein>
<feature type="transmembrane region" description="Helical" evidence="3">
    <location>
        <begin position="643"/>
        <end position="666"/>
    </location>
</feature>
<dbReference type="InterPro" id="IPR051093">
    <property type="entry name" value="Neuroligin/BSAL"/>
</dbReference>
<evidence type="ECO:0000256" key="3">
    <source>
        <dbReference type="SAM" id="Phobius"/>
    </source>
</evidence>
<feature type="domain" description="Carboxylesterase type B" evidence="4">
    <location>
        <begin position="98"/>
        <end position="537"/>
    </location>
</feature>
<feature type="compositionally biased region" description="Polar residues" evidence="2">
    <location>
        <begin position="695"/>
        <end position="707"/>
    </location>
</feature>
<feature type="compositionally biased region" description="Pro residues" evidence="2">
    <location>
        <begin position="715"/>
        <end position="724"/>
    </location>
</feature>
<comment type="similarity">
    <text evidence="1">Belongs to the type-B carboxylesterase/lipase family.</text>
</comment>
<keyword evidence="3" id="KW-0812">Transmembrane</keyword>
<dbReference type="SUPFAM" id="SSF53474">
    <property type="entry name" value="alpha/beta-Hydrolases"/>
    <property type="match status" value="1"/>
</dbReference>